<evidence type="ECO:0000313" key="2">
    <source>
        <dbReference type="Proteomes" id="UP001242480"/>
    </source>
</evidence>
<dbReference type="SUPFAM" id="SSF51366">
    <property type="entry name" value="Ribulose-phoshate binding barrel"/>
    <property type="match status" value="1"/>
</dbReference>
<keyword evidence="1" id="KW-0413">Isomerase</keyword>
<dbReference type="Proteomes" id="UP001242480">
    <property type="component" value="Unassembled WGS sequence"/>
</dbReference>
<comment type="caution">
    <text evidence="1">The sequence shown here is derived from an EMBL/GenBank/DDBJ whole genome shotgun (WGS) entry which is preliminary data.</text>
</comment>
<dbReference type="EC" id="5.3.1.24" evidence="1"/>
<gene>
    <name evidence="1" type="ORF">QO011_006769</name>
</gene>
<organism evidence="1 2">
    <name type="scientific">Labrys wisconsinensis</name>
    <dbReference type="NCBI Taxonomy" id="425677"/>
    <lineage>
        <taxon>Bacteria</taxon>
        <taxon>Pseudomonadati</taxon>
        <taxon>Pseudomonadota</taxon>
        <taxon>Alphaproteobacteria</taxon>
        <taxon>Hyphomicrobiales</taxon>
        <taxon>Xanthobacteraceae</taxon>
        <taxon>Labrys</taxon>
    </lineage>
</organism>
<name>A0ABU0JHH8_9HYPH</name>
<accession>A0ABU0JHH8</accession>
<dbReference type="RefSeq" id="WP_307282346.1">
    <property type="nucleotide sequence ID" value="NZ_JAUSVX010000018.1"/>
</dbReference>
<dbReference type="GO" id="GO:0004640">
    <property type="term" value="F:phosphoribosylanthranilate isomerase activity"/>
    <property type="evidence" value="ECO:0007669"/>
    <property type="project" value="UniProtKB-EC"/>
</dbReference>
<dbReference type="InterPro" id="IPR013785">
    <property type="entry name" value="Aldolase_TIM"/>
</dbReference>
<proteinExistence type="predicted"/>
<evidence type="ECO:0000313" key="1">
    <source>
        <dbReference type="EMBL" id="MDQ0473733.1"/>
    </source>
</evidence>
<dbReference type="Gene3D" id="3.20.20.70">
    <property type="entry name" value="Aldolase class I"/>
    <property type="match status" value="1"/>
</dbReference>
<sequence length="205" mass="20638">MDRIRLTVSGIASIEEARLAIAAGADAVALAPGLAGPADTARARIAAAVPPPVAVILPVAAWTAGAVAAQADLSGAGTVQVEHPIDPEDYPGMRRILRGRRFIQRLPMAEPEGAAHTYGGLAEALLLDAGTDAGRDWAAARRIAAASPLFLAGFADPAAIAAAVAAVRPWGIDAGAALRRSGRLDPDRLAAVAAMLQAAGRAPAA</sequence>
<dbReference type="EMBL" id="JAUSVX010000018">
    <property type="protein sequence ID" value="MDQ0473733.1"/>
    <property type="molecule type" value="Genomic_DNA"/>
</dbReference>
<keyword evidence="2" id="KW-1185">Reference proteome</keyword>
<reference evidence="1 2" key="1">
    <citation type="submission" date="2023-07" db="EMBL/GenBank/DDBJ databases">
        <title>Genomic Encyclopedia of Type Strains, Phase IV (KMG-IV): sequencing the most valuable type-strain genomes for metagenomic binning, comparative biology and taxonomic classification.</title>
        <authorList>
            <person name="Goeker M."/>
        </authorList>
    </citation>
    <scope>NUCLEOTIDE SEQUENCE [LARGE SCALE GENOMIC DNA]</scope>
    <source>
        <strain evidence="1 2">DSM 19619</strain>
    </source>
</reference>
<protein>
    <submittedName>
        <fullName evidence="1">Phosphoribosylanthranilate isomerase</fullName>
        <ecNumber evidence="1">5.3.1.24</ecNumber>
    </submittedName>
</protein>
<dbReference type="InterPro" id="IPR011060">
    <property type="entry name" value="RibuloseP-bd_barrel"/>
</dbReference>